<evidence type="ECO:0000313" key="2">
    <source>
        <dbReference type="EMBL" id="XBM49254.1"/>
    </source>
</evidence>
<protein>
    <recommendedName>
        <fullName evidence="3">Lipoprotein</fullName>
    </recommendedName>
</protein>
<reference evidence="2" key="1">
    <citation type="submission" date="2024-05" db="EMBL/GenBank/DDBJ databases">
        <title>The Natural Products Discovery Center: Release of the First 8490 Sequenced Strains for Exploring Actinobacteria Biosynthetic Diversity.</title>
        <authorList>
            <person name="Kalkreuter E."/>
            <person name="Kautsar S.A."/>
            <person name="Yang D."/>
            <person name="Bader C.D."/>
            <person name="Teijaro C.N."/>
            <person name="Fluegel L."/>
            <person name="Davis C.M."/>
            <person name="Simpson J.R."/>
            <person name="Lauterbach L."/>
            <person name="Steele A.D."/>
            <person name="Gui C."/>
            <person name="Meng S."/>
            <person name="Li G."/>
            <person name="Viehrig K."/>
            <person name="Ye F."/>
            <person name="Su P."/>
            <person name="Kiefer A.F."/>
            <person name="Nichols A."/>
            <person name="Cepeda A.J."/>
            <person name="Yan W."/>
            <person name="Fan B."/>
            <person name="Jiang Y."/>
            <person name="Adhikari A."/>
            <person name="Zheng C.-J."/>
            <person name="Schuster L."/>
            <person name="Cowan T.M."/>
            <person name="Smanski M.J."/>
            <person name="Chevrette M.G."/>
            <person name="de Carvalho L.P.S."/>
            <person name="Shen B."/>
        </authorList>
    </citation>
    <scope>NUCLEOTIDE SEQUENCE</scope>
    <source>
        <strain evidence="2">NPDC080035</strain>
    </source>
</reference>
<feature type="signal peptide" evidence="1">
    <location>
        <begin position="1"/>
        <end position="20"/>
    </location>
</feature>
<evidence type="ECO:0008006" key="3">
    <source>
        <dbReference type="Google" id="ProtNLM"/>
    </source>
</evidence>
<dbReference type="AlphaFoldDB" id="A0AAU7GF31"/>
<name>A0AAU7GF31_9MICO</name>
<dbReference type="RefSeq" id="WP_348789173.1">
    <property type="nucleotide sequence ID" value="NZ_CP157390.1"/>
</dbReference>
<proteinExistence type="predicted"/>
<accession>A0AAU7GF31</accession>
<feature type="chain" id="PRO_5043414318" description="Lipoprotein" evidence="1">
    <location>
        <begin position="21"/>
        <end position="247"/>
    </location>
</feature>
<dbReference type="EMBL" id="CP157390">
    <property type="protein sequence ID" value="XBM49254.1"/>
    <property type="molecule type" value="Genomic_DNA"/>
</dbReference>
<dbReference type="PROSITE" id="PS51257">
    <property type="entry name" value="PROKAR_LIPOPROTEIN"/>
    <property type="match status" value="1"/>
</dbReference>
<organism evidence="2">
    <name type="scientific">Leifsonia sp. NPDC080035</name>
    <dbReference type="NCBI Taxonomy" id="3143936"/>
    <lineage>
        <taxon>Bacteria</taxon>
        <taxon>Bacillati</taxon>
        <taxon>Actinomycetota</taxon>
        <taxon>Actinomycetes</taxon>
        <taxon>Micrococcales</taxon>
        <taxon>Microbacteriaceae</taxon>
        <taxon>Leifsonia</taxon>
    </lineage>
</organism>
<sequence>MKNISLLRAAIALAMVGVLAGCSGGGSASHSKMGPTSSASAATYTATDVEAIIAHVNTELSLDGTVLDTTEMKAATDTAVGLSALTKSLPSGATIEPAACNSLEKLGTSNSQSKLDTTAMLQFGTQWLTVGTVAGRQLPSDLTKGMPAAVKKLLKDCSSITMTSGSVSMDMKLSQIDVTTTADNAWGLTMSFGTAGMQSTMTVVTAVSGNLSITAMTADSNIPGASTTNAPTVAPAELIDAAIAAAK</sequence>
<evidence type="ECO:0000256" key="1">
    <source>
        <dbReference type="SAM" id="SignalP"/>
    </source>
</evidence>
<gene>
    <name evidence="2" type="ORF">AAME72_05180</name>
</gene>
<keyword evidence="1" id="KW-0732">Signal</keyword>